<evidence type="ECO:0000256" key="3">
    <source>
        <dbReference type="ARBA" id="ARBA00007707"/>
    </source>
</evidence>
<dbReference type="NCBIfam" id="TIGR03992">
    <property type="entry name" value="Arch_glmU"/>
    <property type="match status" value="1"/>
</dbReference>
<dbReference type="AlphaFoldDB" id="A0A147JY33"/>
<evidence type="ECO:0000256" key="1">
    <source>
        <dbReference type="ARBA" id="ARBA00005166"/>
    </source>
</evidence>
<dbReference type="Gene3D" id="3.90.550.10">
    <property type="entry name" value="Spore Coat Polysaccharide Biosynthesis Protein SpsA, Chain A"/>
    <property type="match status" value="1"/>
</dbReference>
<evidence type="ECO:0000256" key="6">
    <source>
        <dbReference type="ARBA" id="ARBA00012457"/>
    </source>
</evidence>
<keyword evidence="10" id="KW-0511">Multifunctional enzyme</keyword>
<comment type="pathway">
    <text evidence="2">Nucleotide-sugar biosynthesis; UDP-N-acetyl-alpha-D-glucosamine biosynthesis; UDP-N-acetyl-alpha-D-glucosamine from N-acetyl-alpha-D-glucosamine 1-phosphate: step 1/1.</text>
</comment>
<reference evidence="16 17" key="1">
    <citation type="journal article" date="2016" name="Nat. Microbiol.">
        <title>Genomic inference of the metabolism of cosmopolitan subsurface Archaea, Hadesarchaea.</title>
        <authorList>
            <person name="Baker B.J."/>
            <person name="Saw J.H."/>
            <person name="Lind A.E."/>
            <person name="Lazar C.S."/>
            <person name="Hinrichs K.-U."/>
            <person name="Teske A.P."/>
            <person name="Ettema T.J."/>
        </authorList>
    </citation>
    <scope>NUCLEOTIDE SEQUENCE [LARGE SCALE GENOMIC DNA]</scope>
</reference>
<evidence type="ECO:0000256" key="12">
    <source>
        <dbReference type="ARBA" id="ARBA00048247"/>
    </source>
</evidence>
<dbReference type="InterPro" id="IPR050065">
    <property type="entry name" value="GlmU-like"/>
</dbReference>
<evidence type="ECO:0000256" key="5">
    <source>
        <dbReference type="ARBA" id="ARBA00012225"/>
    </source>
</evidence>
<comment type="caution">
    <text evidence="16">The sequence shown here is derived from an EMBL/GenBank/DDBJ whole genome shotgun (WGS) entry which is preliminary data.</text>
</comment>
<evidence type="ECO:0000313" key="16">
    <source>
        <dbReference type="EMBL" id="KUO41450.1"/>
    </source>
</evidence>
<dbReference type="GO" id="GO:0019134">
    <property type="term" value="F:glucosamine-1-phosphate N-acetyltransferase activity"/>
    <property type="evidence" value="ECO:0007669"/>
    <property type="project" value="UniProtKB-EC"/>
</dbReference>
<keyword evidence="11" id="KW-0012">Acyltransferase</keyword>
<comment type="catalytic activity">
    <reaction evidence="12">
        <text>alpha-D-glucosamine 1-phosphate + acetyl-CoA = N-acetyl-alpha-D-glucosamine 1-phosphate + CoA + H(+)</text>
        <dbReference type="Rhea" id="RHEA:13725"/>
        <dbReference type="ChEBI" id="CHEBI:15378"/>
        <dbReference type="ChEBI" id="CHEBI:57287"/>
        <dbReference type="ChEBI" id="CHEBI:57288"/>
        <dbReference type="ChEBI" id="CHEBI:57776"/>
        <dbReference type="ChEBI" id="CHEBI:58516"/>
        <dbReference type="EC" id="2.3.1.157"/>
    </reaction>
</comment>
<dbReference type="InterPro" id="IPR023915">
    <property type="entry name" value="Bifunctiontional_GlmU_arc-type"/>
</dbReference>
<dbReference type="PANTHER" id="PTHR43584">
    <property type="entry name" value="NUCLEOTIDYL TRANSFERASE"/>
    <property type="match status" value="1"/>
</dbReference>
<name>A0A147JY33_HADYE</name>
<dbReference type="STRING" id="1776334.APZ16_06540"/>
<dbReference type="EC" id="2.7.7.23" evidence="6"/>
<evidence type="ECO:0000259" key="15">
    <source>
        <dbReference type="Pfam" id="PF25087"/>
    </source>
</evidence>
<keyword evidence="9" id="KW-0548">Nucleotidyltransferase</keyword>
<dbReference type="EMBL" id="LQMQ01000021">
    <property type="protein sequence ID" value="KUO41450.1"/>
    <property type="molecule type" value="Genomic_DNA"/>
</dbReference>
<organism evidence="16 17">
    <name type="scientific">Hadarchaeum yellowstonense</name>
    <dbReference type="NCBI Taxonomy" id="1776334"/>
    <lineage>
        <taxon>Archaea</taxon>
        <taxon>Methanobacteriati</taxon>
        <taxon>Candidatus Hadarchaeota</taxon>
        <taxon>Candidatus Hadarchaeia</taxon>
        <taxon>Candidatus Hadarchaeales</taxon>
        <taxon>Candidatus Hadarchaeaceae</taxon>
        <taxon>Candidatus Hadarchaeum</taxon>
    </lineage>
</organism>
<dbReference type="InterPro" id="IPR056729">
    <property type="entry name" value="GMPPB_C"/>
</dbReference>
<dbReference type="SUPFAM" id="SSF53448">
    <property type="entry name" value="Nucleotide-diphospho-sugar transferases"/>
    <property type="match status" value="1"/>
</dbReference>
<accession>A0A147JY33</accession>
<sequence>MKAVILAAGLGTRMRPLTFTKPKFLLPVAGKPALDHVISLLRNAGVDRIAMVVGFGKDQIMERYGDGSAFGVRLEYLHQKELLGTANAVSLAEDFVGGERFVVMNGDTLVDQESLNAFMARYRELSGRKNFSCLMGTIEVEDPAQFGIVFVEGDQVKEIVEKPKRVKSRLANAGIYLFDPKVFDAIRRTKKSKRGEYEITSSIQMMIDEGGEVFISPLELWADIGRPWDLLLANEYFLRNLKGEIHGKIEHGVYIESNVYVGEGTRIRSGSYIEGPTYIGRNCDIGPNCFIRPSTSVGDHVRIGNGVEIKNSIIMDHTNVAHLSYVGDSIIGSRCNLGAGTTIANLRLDESAVKMKVSGRIVNTGRKKLGTVIGDDVKTGVNSMINPGVKIGPNAAVGPGAVVYEDVQPNTLVIAKPIIKKHKWPRKIEW</sequence>
<evidence type="ECO:0000256" key="7">
    <source>
        <dbReference type="ARBA" id="ARBA00013414"/>
    </source>
</evidence>
<evidence type="ECO:0000256" key="4">
    <source>
        <dbReference type="ARBA" id="ARBA00007947"/>
    </source>
</evidence>
<dbReference type="InterPro" id="IPR011004">
    <property type="entry name" value="Trimer_LpxA-like_sf"/>
</dbReference>
<dbReference type="GO" id="GO:0003977">
    <property type="term" value="F:UDP-N-acetylglucosamine diphosphorylase activity"/>
    <property type="evidence" value="ECO:0007669"/>
    <property type="project" value="UniProtKB-EC"/>
</dbReference>
<keyword evidence="8 16" id="KW-0808">Transferase</keyword>
<dbReference type="SUPFAM" id="SSF51161">
    <property type="entry name" value="Trimeric LpxA-like enzymes"/>
    <property type="match status" value="1"/>
</dbReference>
<comment type="pathway">
    <text evidence="1">Nucleotide-sugar biosynthesis; UDP-N-acetyl-alpha-D-glucosamine biosynthesis; N-acetyl-alpha-D-glucosamine 1-phosphate from alpha-D-glucosamine 6-phosphate (route II): step 2/2.</text>
</comment>
<comment type="similarity">
    <text evidence="4">In the N-terminal section; belongs to the N-acetylglucosamine-1-phosphate uridyltransferase family.</text>
</comment>
<evidence type="ECO:0000256" key="2">
    <source>
        <dbReference type="ARBA" id="ARBA00005208"/>
    </source>
</evidence>
<dbReference type="Gene3D" id="2.160.10.10">
    <property type="entry name" value="Hexapeptide repeat proteins"/>
    <property type="match status" value="1"/>
</dbReference>
<evidence type="ECO:0000313" key="17">
    <source>
        <dbReference type="Proteomes" id="UP000074294"/>
    </source>
</evidence>
<dbReference type="GO" id="GO:0006048">
    <property type="term" value="P:UDP-N-acetylglucosamine biosynthetic process"/>
    <property type="evidence" value="ECO:0007669"/>
    <property type="project" value="UniProtKB-UniPathway"/>
</dbReference>
<evidence type="ECO:0000256" key="8">
    <source>
        <dbReference type="ARBA" id="ARBA00022679"/>
    </source>
</evidence>
<dbReference type="EC" id="2.3.1.157" evidence="5"/>
<dbReference type="InterPro" id="IPR005835">
    <property type="entry name" value="NTP_transferase_dom"/>
</dbReference>
<dbReference type="UniPathway" id="UPA00113">
    <property type="reaction ID" value="UER00532"/>
</dbReference>
<evidence type="ECO:0000256" key="13">
    <source>
        <dbReference type="ARBA" id="ARBA00048493"/>
    </source>
</evidence>
<dbReference type="PANTHER" id="PTHR43584:SF8">
    <property type="entry name" value="N-ACETYLMURAMATE ALPHA-1-PHOSPHATE URIDYLYLTRANSFERASE"/>
    <property type="match status" value="1"/>
</dbReference>
<comment type="similarity">
    <text evidence="3">In the C-terminal section; belongs to the transferase hexapeptide repeat family.</text>
</comment>
<evidence type="ECO:0000259" key="14">
    <source>
        <dbReference type="Pfam" id="PF00483"/>
    </source>
</evidence>
<feature type="domain" description="Mannose-1-phosphate guanyltransferase C-terminal" evidence="15">
    <location>
        <begin position="273"/>
        <end position="385"/>
    </location>
</feature>
<dbReference type="InterPro" id="IPR029044">
    <property type="entry name" value="Nucleotide-diphossugar_trans"/>
</dbReference>
<feature type="domain" description="Nucleotidyl transferase" evidence="14">
    <location>
        <begin position="2"/>
        <end position="236"/>
    </location>
</feature>
<dbReference type="Proteomes" id="UP000074294">
    <property type="component" value="Unassembled WGS sequence"/>
</dbReference>
<dbReference type="Pfam" id="PF00483">
    <property type="entry name" value="NTP_transferase"/>
    <property type="match status" value="1"/>
</dbReference>
<evidence type="ECO:0000256" key="9">
    <source>
        <dbReference type="ARBA" id="ARBA00022695"/>
    </source>
</evidence>
<protein>
    <recommendedName>
        <fullName evidence="7">Bifunctional protein GlmU</fullName>
        <ecNumber evidence="5">2.3.1.157</ecNumber>
        <ecNumber evidence="6">2.7.7.23</ecNumber>
    </recommendedName>
</protein>
<comment type="catalytic activity">
    <reaction evidence="13">
        <text>N-acetyl-alpha-D-glucosamine 1-phosphate + UTP + H(+) = UDP-N-acetyl-alpha-D-glucosamine + diphosphate</text>
        <dbReference type="Rhea" id="RHEA:13509"/>
        <dbReference type="ChEBI" id="CHEBI:15378"/>
        <dbReference type="ChEBI" id="CHEBI:33019"/>
        <dbReference type="ChEBI" id="CHEBI:46398"/>
        <dbReference type="ChEBI" id="CHEBI:57705"/>
        <dbReference type="ChEBI" id="CHEBI:57776"/>
        <dbReference type="EC" id="2.7.7.23"/>
    </reaction>
</comment>
<dbReference type="CDD" id="cd05636">
    <property type="entry name" value="LbH_G1P_TT_C_like"/>
    <property type="match status" value="1"/>
</dbReference>
<proteinExistence type="inferred from homology"/>
<gene>
    <name evidence="16" type="ORF">APZ16_06540</name>
</gene>
<dbReference type="Pfam" id="PF25087">
    <property type="entry name" value="GMPPB_C"/>
    <property type="match status" value="1"/>
</dbReference>
<evidence type="ECO:0000256" key="10">
    <source>
        <dbReference type="ARBA" id="ARBA00023268"/>
    </source>
</evidence>
<evidence type="ECO:0000256" key="11">
    <source>
        <dbReference type="ARBA" id="ARBA00023315"/>
    </source>
</evidence>